<dbReference type="Proteomes" id="UP001589698">
    <property type="component" value="Unassembled WGS sequence"/>
</dbReference>
<name>A0ABV6E135_9ACTN</name>
<dbReference type="RefSeq" id="WP_378518372.1">
    <property type="nucleotide sequence ID" value="NZ_CBCSDI010000058.1"/>
</dbReference>
<keyword evidence="4" id="KW-1185">Reference proteome</keyword>
<proteinExistence type="predicted"/>
<feature type="transmembrane region" description="Helical" evidence="2">
    <location>
        <begin position="162"/>
        <end position="183"/>
    </location>
</feature>
<sequence length="357" mass="38619">MTDDDTGSLGPMHEAFDDARGEPGDGLWSWAVAWRLLRQSVEPDLVREGLQEALDLVRETQESPADLFGTPEEHSDALYERWVEEGRLRLWDASHTTWGEVPSFGLGTSAVVSVGFLVVLLLRGETTPTWSVGMVLLPVGLGLVIALVSALHDTLLRSRGAIAAAAGSVGVLAASSLVLAVVNEVTRSHPIGTGSTWWYVPVAGACALLAIAWRRWWDARPVPTEAIIADADDWSRELAGILRSRYTMSDARVHEVVGDAHAHAADAGRRVQDEFGTPEDYAATFRPDVARGWLLSARLHAAMAVSWALATFAGMRWGPVLAVLWALLAWQAYRRYGDLTGGPDSQDGPVEPGQSGR</sequence>
<evidence type="ECO:0008006" key="5">
    <source>
        <dbReference type="Google" id="ProtNLM"/>
    </source>
</evidence>
<evidence type="ECO:0000256" key="2">
    <source>
        <dbReference type="SAM" id="Phobius"/>
    </source>
</evidence>
<keyword evidence="2" id="KW-0812">Transmembrane</keyword>
<feature type="transmembrane region" description="Helical" evidence="2">
    <location>
        <begin position="301"/>
        <end position="328"/>
    </location>
</feature>
<reference evidence="3 4" key="1">
    <citation type="submission" date="2024-09" db="EMBL/GenBank/DDBJ databases">
        <authorList>
            <person name="Sun Q."/>
            <person name="Mori K."/>
        </authorList>
    </citation>
    <scope>NUCLEOTIDE SEQUENCE [LARGE SCALE GENOMIC DNA]</scope>
    <source>
        <strain evidence="3 4">CCM 8654</strain>
    </source>
</reference>
<accession>A0ABV6E135</accession>
<evidence type="ECO:0000313" key="3">
    <source>
        <dbReference type="EMBL" id="MFC0222707.1"/>
    </source>
</evidence>
<keyword evidence="2" id="KW-1133">Transmembrane helix</keyword>
<dbReference type="EMBL" id="JBHLXH010000001">
    <property type="protein sequence ID" value="MFC0222707.1"/>
    <property type="molecule type" value="Genomic_DNA"/>
</dbReference>
<evidence type="ECO:0000313" key="4">
    <source>
        <dbReference type="Proteomes" id="UP001589698"/>
    </source>
</evidence>
<feature type="transmembrane region" description="Helical" evidence="2">
    <location>
        <begin position="104"/>
        <end position="124"/>
    </location>
</feature>
<organism evidence="3 4">
    <name type="scientific">Nocardioides zeicaulis</name>
    <dbReference type="NCBI Taxonomy" id="1776857"/>
    <lineage>
        <taxon>Bacteria</taxon>
        <taxon>Bacillati</taxon>
        <taxon>Actinomycetota</taxon>
        <taxon>Actinomycetes</taxon>
        <taxon>Propionibacteriales</taxon>
        <taxon>Nocardioidaceae</taxon>
        <taxon>Nocardioides</taxon>
    </lineage>
</organism>
<protein>
    <recommendedName>
        <fullName evidence="5">DUF2207 domain-containing protein</fullName>
    </recommendedName>
</protein>
<evidence type="ECO:0000256" key="1">
    <source>
        <dbReference type="SAM" id="MobiDB-lite"/>
    </source>
</evidence>
<keyword evidence="2" id="KW-0472">Membrane</keyword>
<feature type="region of interest" description="Disordered" evidence="1">
    <location>
        <begin position="1"/>
        <end position="20"/>
    </location>
</feature>
<feature type="transmembrane region" description="Helical" evidence="2">
    <location>
        <begin position="130"/>
        <end position="150"/>
    </location>
</feature>
<gene>
    <name evidence="3" type="ORF">ACFFJG_09455</name>
</gene>
<feature type="transmembrane region" description="Helical" evidence="2">
    <location>
        <begin position="195"/>
        <end position="213"/>
    </location>
</feature>
<comment type="caution">
    <text evidence="3">The sequence shown here is derived from an EMBL/GenBank/DDBJ whole genome shotgun (WGS) entry which is preliminary data.</text>
</comment>